<evidence type="ECO:0000256" key="4">
    <source>
        <dbReference type="ARBA" id="ARBA00023224"/>
    </source>
</evidence>
<comment type="caution">
    <text evidence="12">The sequence shown here is derived from an EMBL/GenBank/DDBJ whole genome shotgun (WGS) entry which is preliminary data.</text>
</comment>
<dbReference type="PANTHER" id="PTHR32089">
    <property type="entry name" value="METHYL-ACCEPTING CHEMOTAXIS PROTEIN MCPB"/>
    <property type="match status" value="1"/>
</dbReference>
<keyword evidence="4 6" id="KW-0807">Transducer</keyword>
<evidence type="ECO:0000256" key="8">
    <source>
        <dbReference type="SAM" id="MobiDB-lite"/>
    </source>
</evidence>
<evidence type="ECO:0000256" key="9">
    <source>
        <dbReference type="SAM" id="Phobius"/>
    </source>
</evidence>
<dbReference type="SUPFAM" id="SSF58104">
    <property type="entry name" value="Methyl-accepting chemotaxis protein (MCP) signaling domain"/>
    <property type="match status" value="1"/>
</dbReference>
<dbReference type="Gene3D" id="6.10.340.10">
    <property type="match status" value="1"/>
</dbReference>
<organism evidence="12 13">
    <name type="scientific">Paenibacillus validus</name>
    <dbReference type="NCBI Taxonomy" id="44253"/>
    <lineage>
        <taxon>Bacteria</taxon>
        <taxon>Bacillati</taxon>
        <taxon>Bacillota</taxon>
        <taxon>Bacilli</taxon>
        <taxon>Bacillales</taxon>
        <taxon>Paenibacillaceae</taxon>
        <taxon>Paenibacillus</taxon>
    </lineage>
</organism>
<dbReference type="InterPro" id="IPR004089">
    <property type="entry name" value="MCPsignal_dom"/>
</dbReference>
<dbReference type="SMART" id="SM00304">
    <property type="entry name" value="HAMP"/>
    <property type="match status" value="1"/>
</dbReference>
<keyword evidence="9" id="KW-0812">Transmembrane</keyword>
<feature type="region of interest" description="Disordered" evidence="8">
    <location>
        <begin position="597"/>
        <end position="658"/>
    </location>
</feature>
<dbReference type="Pfam" id="PF00015">
    <property type="entry name" value="MCPsignal"/>
    <property type="match status" value="1"/>
</dbReference>
<dbReference type="GO" id="GO:0005886">
    <property type="term" value="C:plasma membrane"/>
    <property type="evidence" value="ECO:0007669"/>
    <property type="project" value="UniProtKB-SubCell"/>
</dbReference>
<protein>
    <submittedName>
        <fullName evidence="12">HAMP domain-containing protein</fullName>
    </submittedName>
</protein>
<feature type="compositionally biased region" description="Basic and acidic residues" evidence="8">
    <location>
        <begin position="621"/>
        <end position="630"/>
    </location>
</feature>
<feature type="domain" description="HAMP" evidence="11">
    <location>
        <begin position="219"/>
        <end position="271"/>
    </location>
</feature>
<dbReference type="PANTHER" id="PTHR32089:SF112">
    <property type="entry name" value="LYSOZYME-LIKE PROTEIN-RELATED"/>
    <property type="match status" value="1"/>
</dbReference>
<dbReference type="CDD" id="cd06225">
    <property type="entry name" value="HAMP"/>
    <property type="match status" value="1"/>
</dbReference>
<evidence type="ECO:0000259" key="11">
    <source>
        <dbReference type="PROSITE" id="PS50885"/>
    </source>
</evidence>
<keyword evidence="13" id="KW-1185">Reference proteome</keyword>
<feature type="coiled-coil region" evidence="7">
    <location>
        <begin position="452"/>
        <end position="479"/>
    </location>
</feature>
<evidence type="ECO:0000256" key="3">
    <source>
        <dbReference type="ARBA" id="ARBA00023136"/>
    </source>
</evidence>
<feature type="transmembrane region" description="Helical" evidence="9">
    <location>
        <begin position="199"/>
        <end position="218"/>
    </location>
</feature>
<dbReference type="Pfam" id="PF00672">
    <property type="entry name" value="HAMP"/>
    <property type="match status" value="1"/>
</dbReference>
<evidence type="ECO:0000256" key="7">
    <source>
        <dbReference type="SAM" id="Coils"/>
    </source>
</evidence>
<proteinExistence type="inferred from homology"/>
<accession>A0A7X3CUL6</accession>
<dbReference type="Proteomes" id="UP000450917">
    <property type="component" value="Unassembled WGS sequence"/>
</dbReference>
<dbReference type="PROSITE" id="PS50111">
    <property type="entry name" value="CHEMOTAXIS_TRANSDUC_2"/>
    <property type="match status" value="1"/>
</dbReference>
<evidence type="ECO:0000256" key="1">
    <source>
        <dbReference type="ARBA" id="ARBA00004236"/>
    </source>
</evidence>
<evidence type="ECO:0000259" key="10">
    <source>
        <dbReference type="PROSITE" id="PS50111"/>
    </source>
</evidence>
<keyword evidence="9" id="KW-1133">Transmembrane helix</keyword>
<gene>
    <name evidence="12" type="ORF">GNP93_23755</name>
</gene>
<dbReference type="AlphaFoldDB" id="A0A7X3CUL6"/>
<feature type="compositionally biased region" description="Polar residues" evidence="8">
    <location>
        <begin position="603"/>
        <end position="615"/>
    </location>
</feature>
<feature type="compositionally biased region" description="Basic and acidic residues" evidence="8">
    <location>
        <begin position="638"/>
        <end position="658"/>
    </location>
</feature>
<evidence type="ECO:0000313" key="12">
    <source>
        <dbReference type="EMBL" id="MUG73642.1"/>
    </source>
</evidence>
<sequence length="658" mass="72627">MVSSIRTWLSLEFTLKAKLILSFTALLLIFVAVSAFNRSQMNGIHQQVLHQNAEMNKQRLALELKIKTNEIDAVKSGYIISKDEKLIGQFEQKSADFYTLVEQIASSASNSDQRKWSAKLTNTSTEYTATFNTALQIVRNPNLSPVEMNEQLAKVHELSQVHKEYIFELVDQFNQAYESDVQAAISSSNEYVKQSQNTSLIAVLLVLVVSAGVAFLLIRSFMRPISRLQKAVRQIAQGDLTSRINNTSRDELGNLSRDFDHMIGQVRGMLQNSQRIASSLSTHSSMFREFSGSTALANKEIVRAIHEISAGAEQQAQYTELSSTTINELDEQVRDIAKFTDTMQRKSREAAINTHTGSESMEELQSAARHSEEVLHHVYQAMETLSRSSAQIARIVGTISDISTQTNVLALNAAIEAARAGVHGKGFSVIAEEVRLLSGQTNDSSKTIAVIVKSLMTQIKELEATLGEAKQSFEQQKGKMSDSLAAFQEIRQSMDELSSHIGQIHSRIAAAEDKNNQLVQSIQHVAAIAQETAAGVEEVNSSSLQQDAAIHQIAREADDILELAQWLFTEINKFKIGEAEPSTDGDPAAPEAQAMALEERNGGSENRPNAETASGFNPGMDRNDALREPQRTTVNTQEAEKAEGQEKSEEEKKKLVTV</sequence>
<evidence type="ECO:0000256" key="2">
    <source>
        <dbReference type="ARBA" id="ARBA00022475"/>
    </source>
</evidence>
<reference evidence="12 13" key="1">
    <citation type="submission" date="2019-11" db="EMBL/GenBank/DDBJ databases">
        <title>Draft genome sequences of five Paenibacillus species of dairy origin.</title>
        <authorList>
            <person name="Olajide A.M."/>
            <person name="Chen S."/>
            <person name="Lapointe G."/>
        </authorList>
    </citation>
    <scope>NUCLEOTIDE SEQUENCE [LARGE SCALE GENOMIC DNA]</scope>
    <source>
        <strain evidence="12 13">2CS3</strain>
    </source>
</reference>
<keyword evidence="2" id="KW-1003">Cell membrane</keyword>
<evidence type="ECO:0000256" key="6">
    <source>
        <dbReference type="PROSITE-ProRule" id="PRU00284"/>
    </source>
</evidence>
<keyword evidence="7" id="KW-0175">Coiled coil</keyword>
<name>A0A7X3CUL6_9BACL</name>
<dbReference type="EMBL" id="WNZX01000029">
    <property type="protein sequence ID" value="MUG73642.1"/>
    <property type="molecule type" value="Genomic_DNA"/>
</dbReference>
<keyword evidence="3 9" id="KW-0472">Membrane</keyword>
<feature type="domain" description="Methyl-accepting transducer" evidence="10">
    <location>
        <begin position="290"/>
        <end position="540"/>
    </location>
</feature>
<comment type="similarity">
    <text evidence="5">Belongs to the methyl-accepting chemotaxis (MCP) protein family.</text>
</comment>
<dbReference type="InterPro" id="IPR003660">
    <property type="entry name" value="HAMP_dom"/>
</dbReference>
<dbReference type="GO" id="GO:0007165">
    <property type="term" value="P:signal transduction"/>
    <property type="evidence" value="ECO:0007669"/>
    <property type="project" value="UniProtKB-KW"/>
</dbReference>
<comment type="subcellular location">
    <subcellularLocation>
        <location evidence="1">Cell membrane</location>
    </subcellularLocation>
</comment>
<evidence type="ECO:0000256" key="5">
    <source>
        <dbReference type="ARBA" id="ARBA00029447"/>
    </source>
</evidence>
<evidence type="ECO:0000313" key="13">
    <source>
        <dbReference type="Proteomes" id="UP000450917"/>
    </source>
</evidence>
<dbReference type="Gene3D" id="1.10.287.950">
    <property type="entry name" value="Methyl-accepting chemotaxis protein"/>
    <property type="match status" value="1"/>
</dbReference>
<dbReference type="PROSITE" id="PS50885">
    <property type="entry name" value="HAMP"/>
    <property type="match status" value="1"/>
</dbReference>
<dbReference type="RefSeq" id="WP_155615669.1">
    <property type="nucleotide sequence ID" value="NZ_JBDLZV010000001.1"/>
</dbReference>
<dbReference type="SMART" id="SM00283">
    <property type="entry name" value="MA"/>
    <property type="match status" value="1"/>
</dbReference>